<dbReference type="AlphaFoldDB" id="A0AA88A9Q7"/>
<name>A0AA88A9Q7_FICCA</name>
<dbReference type="EMBL" id="BTGU01000035">
    <property type="protein sequence ID" value="GMN50748.1"/>
    <property type="molecule type" value="Genomic_DNA"/>
</dbReference>
<dbReference type="GO" id="GO:0005886">
    <property type="term" value="C:plasma membrane"/>
    <property type="evidence" value="ECO:0007669"/>
    <property type="project" value="TreeGrafter"/>
</dbReference>
<dbReference type="GO" id="GO:2000031">
    <property type="term" value="P:regulation of salicylic acid mediated signaling pathway"/>
    <property type="evidence" value="ECO:0007669"/>
    <property type="project" value="InterPro"/>
</dbReference>
<sequence>MASGGGLNPQTAAEKAVSVIGFGYDVCKDLRLSACKEGPNGSRLIELDSTQTRDLAVPGGAVVSGIPTSIKCDKGERTRFRSDVLSFTQMSEQFNKVLSLSGKIPSGAFNAVFGFRGCWQKDAAPTKSLAFDGWFITLYNVELERSNITLSNHVKQEVPTAWDPAALAEFIEKYGTHIVVGVRMGGKDVVHLKQLHNSPLHPNEVQKLLKQLADERFPNDATISSVSALPESSGKTEEENSVPLNLHNAFAAPIRPPVVTHSIKDDIMCIYVRKGGIDIGQSHNSWLSTVSQSPDVVSMSLVPITSFLGGVRGNGFLSHAVNLYLRYKPPIEELHQFLEFQLPRQWAPAYGDLPIGLMHKKHLSPSLQFSFMGPKLYVNTIKVDSGSRPVTGLRLYLGGKKSDHLAIHLQHLSALPENLQISDDHCYEPLHEPVERDYIEPVKWNIFSHVYAAPVQYNGACIEDSASIVTKAWFEVKVIGMRKVLFLRLGFSTVASARIRRSEWEGPSNLSRKSGFLSALISTRFSAGLKSPVRLAKVDLNSAVYPGGPPLPAKSPKMASFIDTKEMVRGPEDLPGYWVVTGAKLCVEGGRIFVKVKYSLLTIVSEDSLLFM</sequence>
<feature type="domain" description="MACPF" evidence="1">
    <location>
        <begin position="3"/>
        <end position="338"/>
    </location>
</feature>
<reference evidence="2" key="1">
    <citation type="submission" date="2023-07" db="EMBL/GenBank/DDBJ databases">
        <title>draft genome sequence of fig (Ficus carica).</title>
        <authorList>
            <person name="Takahashi T."/>
            <person name="Nishimura K."/>
        </authorList>
    </citation>
    <scope>NUCLEOTIDE SEQUENCE</scope>
</reference>
<gene>
    <name evidence="2" type="ORF">TIFTF001_019905</name>
</gene>
<dbReference type="PROSITE" id="PS51412">
    <property type="entry name" value="MACPF_2"/>
    <property type="match status" value="1"/>
</dbReference>
<dbReference type="SMART" id="SM00457">
    <property type="entry name" value="MACPF"/>
    <property type="match status" value="1"/>
</dbReference>
<keyword evidence="3" id="KW-1185">Reference proteome</keyword>
<protein>
    <recommendedName>
        <fullName evidence="1">MACPF domain-containing protein</fullName>
    </recommendedName>
</protein>
<evidence type="ECO:0000313" key="2">
    <source>
        <dbReference type="EMBL" id="GMN50748.1"/>
    </source>
</evidence>
<dbReference type="InterPro" id="IPR020864">
    <property type="entry name" value="MACPF"/>
</dbReference>
<proteinExistence type="predicted"/>
<dbReference type="Proteomes" id="UP001187192">
    <property type="component" value="Unassembled WGS sequence"/>
</dbReference>
<dbReference type="InterPro" id="IPR044663">
    <property type="entry name" value="CAD1/NSL1-like"/>
</dbReference>
<dbReference type="PANTHER" id="PTHR33199:SF8">
    <property type="entry name" value="MACPF DOMAIN-CONTAINING PROTEIN NSL1"/>
    <property type="match status" value="1"/>
</dbReference>
<dbReference type="PANTHER" id="PTHR33199">
    <property type="entry name" value="MACPF DOMAIN-CONTAINING PROTEIN CAD1"/>
    <property type="match status" value="1"/>
</dbReference>
<evidence type="ECO:0000313" key="3">
    <source>
        <dbReference type="Proteomes" id="UP001187192"/>
    </source>
</evidence>
<organism evidence="2 3">
    <name type="scientific">Ficus carica</name>
    <name type="common">Common fig</name>
    <dbReference type="NCBI Taxonomy" id="3494"/>
    <lineage>
        <taxon>Eukaryota</taxon>
        <taxon>Viridiplantae</taxon>
        <taxon>Streptophyta</taxon>
        <taxon>Embryophyta</taxon>
        <taxon>Tracheophyta</taxon>
        <taxon>Spermatophyta</taxon>
        <taxon>Magnoliopsida</taxon>
        <taxon>eudicotyledons</taxon>
        <taxon>Gunneridae</taxon>
        <taxon>Pentapetalae</taxon>
        <taxon>rosids</taxon>
        <taxon>fabids</taxon>
        <taxon>Rosales</taxon>
        <taxon>Moraceae</taxon>
        <taxon>Ficeae</taxon>
        <taxon>Ficus</taxon>
    </lineage>
</organism>
<evidence type="ECO:0000259" key="1">
    <source>
        <dbReference type="PROSITE" id="PS51412"/>
    </source>
</evidence>
<accession>A0AA88A9Q7</accession>
<dbReference type="GO" id="GO:0009626">
    <property type="term" value="P:plant-type hypersensitive response"/>
    <property type="evidence" value="ECO:0007669"/>
    <property type="project" value="TreeGrafter"/>
</dbReference>
<comment type="caution">
    <text evidence="2">The sequence shown here is derived from an EMBL/GenBank/DDBJ whole genome shotgun (WGS) entry which is preliminary data.</text>
</comment>
<dbReference type="Pfam" id="PF01823">
    <property type="entry name" value="MACPF"/>
    <property type="match status" value="1"/>
</dbReference>